<dbReference type="STRING" id="32040.SAMN04489710_104385"/>
<dbReference type="AlphaFoldDB" id="A0A1I1U7H9"/>
<dbReference type="Pfam" id="PF02417">
    <property type="entry name" value="Chromate_transp"/>
    <property type="match status" value="1"/>
</dbReference>
<organism evidence="9 10">
    <name type="scientific">Paracidovorax konjaci</name>
    <dbReference type="NCBI Taxonomy" id="32040"/>
    <lineage>
        <taxon>Bacteria</taxon>
        <taxon>Pseudomonadati</taxon>
        <taxon>Pseudomonadota</taxon>
        <taxon>Betaproteobacteria</taxon>
        <taxon>Burkholderiales</taxon>
        <taxon>Comamonadaceae</taxon>
        <taxon>Paracidovorax</taxon>
    </lineage>
</organism>
<dbReference type="InterPro" id="IPR003370">
    <property type="entry name" value="Chromate_transpt"/>
</dbReference>
<comment type="subcellular location">
    <subcellularLocation>
        <location evidence="1">Cell membrane</location>
        <topology evidence="1">Multi-pass membrane protein</topology>
    </subcellularLocation>
</comment>
<feature type="compositionally biased region" description="Pro residues" evidence="7">
    <location>
        <begin position="10"/>
        <end position="33"/>
    </location>
</feature>
<gene>
    <name evidence="9" type="ORF">SAMN04489710_104385</name>
</gene>
<feature type="transmembrane region" description="Helical" evidence="8">
    <location>
        <begin position="143"/>
        <end position="164"/>
    </location>
</feature>
<dbReference type="EMBL" id="FOMQ01000004">
    <property type="protein sequence ID" value="SFD66729.1"/>
    <property type="molecule type" value="Genomic_DNA"/>
</dbReference>
<evidence type="ECO:0000256" key="1">
    <source>
        <dbReference type="ARBA" id="ARBA00004651"/>
    </source>
</evidence>
<evidence type="ECO:0000256" key="7">
    <source>
        <dbReference type="SAM" id="MobiDB-lite"/>
    </source>
</evidence>
<dbReference type="Proteomes" id="UP000199517">
    <property type="component" value="Unassembled WGS sequence"/>
</dbReference>
<comment type="similarity">
    <text evidence="2">Belongs to the chromate ion transporter (CHR) (TC 2.A.51) family.</text>
</comment>
<accession>A0A1I1U7H9</accession>
<feature type="region of interest" description="Disordered" evidence="7">
    <location>
        <begin position="1"/>
        <end position="33"/>
    </location>
</feature>
<feature type="transmembrane region" description="Helical" evidence="8">
    <location>
        <begin position="108"/>
        <end position="131"/>
    </location>
</feature>
<dbReference type="PANTHER" id="PTHR43663:SF1">
    <property type="entry name" value="CHROMATE TRANSPORTER"/>
    <property type="match status" value="1"/>
</dbReference>
<feature type="transmembrane region" description="Helical" evidence="8">
    <location>
        <begin position="42"/>
        <end position="61"/>
    </location>
</feature>
<name>A0A1I1U7H9_9BURK</name>
<keyword evidence="5 8" id="KW-1133">Transmembrane helix</keyword>
<evidence type="ECO:0000256" key="6">
    <source>
        <dbReference type="ARBA" id="ARBA00023136"/>
    </source>
</evidence>
<keyword evidence="3" id="KW-1003">Cell membrane</keyword>
<evidence type="ECO:0000256" key="3">
    <source>
        <dbReference type="ARBA" id="ARBA00022475"/>
    </source>
</evidence>
<dbReference type="PANTHER" id="PTHR43663">
    <property type="entry name" value="CHROMATE TRANSPORT PROTEIN-RELATED"/>
    <property type="match status" value="1"/>
</dbReference>
<sequence>MRHISIKPLPSIPAMPDPAPAEPSSPLAGPVPRPRPRDCTDLFWSFTWLALQGFGGVLAVVQRELVDRKGWLTNDEFIEDWAVAQILPGPNVVNLSVMVGDRYFGWRGAAAALAGMLLLPMLVVLGLAVVYARHAAHPAVAGALRGMGAVAAGLVAGVALRMGVGLRKHPLGPRIGVAFVGLTFVAMAALHWPLAAVLLVVGGAACAWTWRRLPA</sequence>
<protein>
    <submittedName>
        <fullName evidence="9">Chromate transporter</fullName>
    </submittedName>
</protein>
<evidence type="ECO:0000256" key="2">
    <source>
        <dbReference type="ARBA" id="ARBA00005262"/>
    </source>
</evidence>
<dbReference type="GO" id="GO:0015109">
    <property type="term" value="F:chromate transmembrane transporter activity"/>
    <property type="evidence" value="ECO:0007669"/>
    <property type="project" value="InterPro"/>
</dbReference>
<keyword evidence="4 8" id="KW-0812">Transmembrane</keyword>
<evidence type="ECO:0000256" key="5">
    <source>
        <dbReference type="ARBA" id="ARBA00022989"/>
    </source>
</evidence>
<keyword evidence="6 8" id="KW-0472">Membrane</keyword>
<keyword evidence="10" id="KW-1185">Reference proteome</keyword>
<reference evidence="10" key="1">
    <citation type="submission" date="2016-10" db="EMBL/GenBank/DDBJ databases">
        <authorList>
            <person name="Varghese N."/>
            <person name="Submissions S."/>
        </authorList>
    </citation>
    <scope>NUCLEOTIDE SEQUENCE [LARGE SCALE GENOMIC DNA]</scope>
    <source>
        <strain evidence="10">DSM 7481</strain>
    </source>
</reference>
<evidence type="ECO:0000313" key="10">
    <source>
        <dbReference type="Proteomes" id="UP000199517"/>
    </source>
</evidence>
<dbReference type="InterPro" id="IPR052518">
    <property type="entry name" value="CHR_Transporter"/>
</dbReference>
<evidence type="ECO:0000313" key="9">
    <source>
        <dbReference type="EMBL" id="SFD66729.1"/>
    </source>
</evidence>
<dbReference type="GO" id="GO:0005886">
    <property type="term" value="C:plasma membrane"/>
    <property type="evidence" value="ECO:0007669"/>
    <property type="project" value="UniProtKB-SubCell"/>
</dbReference>
<evidence type="ECO:0000256" key="8">
    <source>
        <dbReference type="SAM" id="Phobius"/>
    </source>
</evidence>
<proteinExistence type="inferred from homology"/>
<evidence type="ECO:0000256" key="4">
    <source>
        <dbReference type="ARBA" id="ARBA00022692"/>
    </source>
</evidence>